<dbReference type="AlphaFoldDB" id="A0A6A6U8N3"/>
<accession>A0A6A6U8N3</accession>
<proteinExistence type="predicted"/>
<gene>
    <name evidence="1" type="ORF">BT63DRAFT_426808</name>
</gene>
<dbReference type="Proteomes" id="UP000799302">
    <property type="component" value="Unassembled WGS sequence"/>
</dbReference>
<name>A0A6A6U8N3_9PEZI</name>
<sequence length="97" mass="10858">MSLEFSHPRLPPRRTNLKVPTTCASLLVVHGASHIQFANGGQKETDNITPNLEKYNFATFGGPECMSNHMQTDTEQLTLWSGRVTIITPLREDDHPL</sequence>
<protein>
    <submittedName>
        <fullName evidence="1">Uncharacterized protein</fullName>
    </submittedName>
</protein>
<organism evidence="1 2">
    <name type="scientific">Microthyrium microscopicum</name>
    <dbReference type="NCBI Taxonomy" id="703497"/>
    <lineage>
        <taxon>Eukaryota</taxon>
        <taxon>Fungi</taxon>
        <taxon>Dikarya</taxon>
        <taxon>Ascomycota</taxon>
        <taxon>Pezizomycotina</taxon>
        <taxon>Dothideomycetes</taxon>
        <taxon>Dothideomycetes incertae sedis</taxon>
        <taxon>Microthyriales</taxon>
        <taxon>Microthyriaceae</taxon>
        <taxon>Microthyrium</taxon>
    </lineage>
</organism>
<reference evidence="1" key="1">
    <citation type="journal article" date="2020" name="Stud. Mycol.">
        <title>101 Dothideomycetes genomes: a test case for predicting lifestyles and emergence of pathogens.</title>
        <authorList>
            <person name="Haridas S."/>
            <person name="Albert R."/>
            <person name="Binder M."/>
            <person name="Bloem J."/>
            <person name="Labutti K."/>
            <person name="Salamov A."/>
            <person name="Andreopoulos B."/>
            <person name="Baker S."/>
            <person name="Barry K."/>
            <person name="Bills G."/>
            <person name="Bluhm B."/>
            <person name="Cannon C."/>
            <person name="Castanera R."/>
            <person name="Culley D."/>
            <person name="Daum C."/>
            <person name="Ezra D."/>
            <person name="Gonzalez J."/>
            <person name="Henrissat B."/>
            <person name="Kuo A."/>
            <person name="Liang C."/>
            <person name="Lipzen A."/>
            <person name="Lutzoni F."/>
            <person name="Magnuson J."/>
            <person name="Mondo S."/>
            <person name="Nolan M."/>
            <person name="Ohm R."/>
            <person name="Pangilinan J."/>
            <person name="Park H.-J."/>
            <person name="Ramirez L."/>
            <person name="Alfaro M."/>
            <person name="Sun H."/>
            <person name="Tritt A."/>
            <person name="Yoshinaga Y."/>
            <person name="Zwiers L.-H."/>
            <person name="Turgeon B."/>
            <person name="Goodwin S."/>
            <person name="Spatafora J."/>
            <person name="Crous P."/>
            <person name="Grigoriev I."/>
        </authorList>
    </citation>
    <scope>NUCLEOTIDE SEQUENCE</scope>
    <source>
        <strain evidence="1">CBS 115976</strain>
    </source>
</reference>
<dbReference type="EMBL" id="MU004237">
    <property type="protein sequence ID" value="KAF2667961.1"/>
    <property type="molecule type" value="Genomic_DNA"/>
</dbReference>
<evidence type="ECO:0000313" key="1">
    <source>
        <dbReference type="EMBL" id="KAF2667961.1"/>
    </source>
</evidence>
<keyword evidence="2" id="KW-1185">Reference proteome</keyword>
<evidence type="ECO:0000313" key="2">
    <source>
        <dbReference type="Proteomes" id="UP000799302"/>
    </source>
</evidence>